<dbReference type="RefSeq" id="XP_029233053.1">
    <property type="nucleotide sequence ID" value="XM_029387107.1"/>
</dbReference>
<dbReference type="Proteomes" id="UP000283634">
    <property type="component" value="Unassembled WGS sequence"/>
</dbReference>
<dbReference type="GO" id="GO:0004308">
    <property type="term" value="F:exo-alpha-sialidase activity"/>
    <property type="evidence" value="ECO:0007669"/>
    <property type="project" value="InterPro"/>
</dbReference>
<dbReference type="InterPro" id="IPR036278">
    <property type="entry name" value="Sialidase_sf"/>
</dbReference>
<dbReference type="CDD" id="cd15482">
    <property type="entry name" value="Sialidase_non-viral"/>
    <property type="match status" value="1"/>
</dbReference>
<proteinExistence type="predicted"/>
<sequence length="296" mass="31819">MVTAAPSSSSSWWRKVYESADNGKTWTEATGPLSRLLSDAHALPDIYGFVELITATIEEKTVLLCTQLVFIHKTEEGGNAPNDTHNVIHLWLSDGARIYDVGPISADAGFFPFSSLLHTKDGLFALYSKKGEHEMPHRLFLRPLTEQLQHIKTVLSKWKEVDDRVSKLCGSTTTAAMKDGAEGAGCVGPLPTAGLIGFLSNNASDTHWNDEYFGVGATVPTGTTTKVENGFRLAGRGARIAWPVGRREGNAVCSYVGEELTLVATVTISKVPTGITPLLGVNTVGGPNGKYLGLLY</sequence>
<comment type="caution">
    <text evidence="3">The sequence shown here is derived from an EMBL/GenBank/DDBJ whole genome shotgun (WGS) entry which is preliminary data.</text>
</comment>
<dbReference type="PRINTS" id="PR01803">
    <property type="entry name" value="TCSIALIDASE"/>
</dbReference>
<evidence type="ECO:0000313" key="3">
    <source>
        <dbReference type="EMBL" id="RNE94938.1"/>
    </source>
</evidence>
<dbReference type="InterPro" id="IPR055239">
    <property type="entry name" value="TS_C"/>
</dbReference>
<dbReference type="OrthoDB" id="10487285at2759"/>
<feature type="domain" description="Sialidase" evidence="1">
    <location>
        <begin position="13"/>
        <end position="127"/>
    </location>
</feature>
<evidence type="ECO:0000259" key="2">
    <source>
        <dbReference type="Pfam" id="PF22925"/>
    </source>
</evidence>
<dbReference type="EMBL" id="MKGL01001005">
    <property type="protein sequence ID" value="RNE94938.1"/>
    <property type="molecule type" value="Genomic_DNA"/>
</dbReference>
<dbReference type="AlphaFoldDB" id="A0A3R7KI68"/>
<dbReference type="Pfam" id="PF13859">
    <property type="entry name" value="BNR_3"/>
    <property type="match status" value="1"/>
</dbReference>
<organism evidence="3 4">
    <name type="scientific">Trypanosoma rangeli</name>
    <dbReference type="NCBI Taxonomy" id="5698"/>
    <lineage>
        <taxon>Eukaryota</taxon>
        <taxon>Discoba</taxon>
        <taxon>Euglenozoa</taxon>
        <taxon>Kinetoplastea</taxon>
        <taxon>Metakinetoplastina</taxon>
        <taxon>Trypanosomatida</taxon>
        <taxon>Trypanosomatidae</taxon>
        <taxon>Trypanosoma</taxon>
        <taxon>Herpetosoma</taxon>
    </lineage>
</organism>
<dbReference type="Gene3D" id="2.60.120.200">
    <property type="match status" value="1"/>
</dbReference>
<keyword evidence="4" id="KW-1185">Reference proteome</keyword>
<dbReference type="SUPFAM" id="SSF50939">
    <property type="entry name" value="Sialidases"/>
    <property type="match status" value="1"/>
</dbReference>
<gene>
    <name evidence="3" type="ORF">TraAM80_10491</name>
</gene>
<dbReference type="SUPFAM" id="SSF49899">
    <property type="entry name" value="Concanavalin A-like lectins/glucanases"/>
    <property type="match status" value="1"/>
</dbReference>
<reference evidence="3 4" key="1">
    <citation type="journal article" date="2018" name="BMC Genomics">
        <title>Genomic comparison of Trypanosoma conorhini and Trypanosoma rangeli to Trypanosoma cruzi strains of high and low virulence.</title>
        <authorList>
            <person name="Bradwell K.R."/>
            <person name="Koparde V.N."/>
            <person name="Matveyev A.V."/>
            <person name="Serrano M.G."/>
            <person name="Alves J.M."/>
            <person name="Parikh H."/>
            <person name="Huang B."/>
            <person name="Lee V."/>
            <person name="Espinosa-Alvarez O."/>
            <person name="Ortiz P.A."/>
            <person name="Costa-Martins A.G."/>
            <person name="Teixeira M.M."/>
            <person name="Buck G.A."/>
        </authorList>
    </citation>
    <scope>NUCLEOTIDE SEQUENCE [LARGE SCALE GENOMIC DNA]</scope>
    <source>
        <strain evidence="3 4">AM80</strain>
    </source>
</reference>
<evidence type="ECO:0000259" key="1">
    <source>
        <dbReference type="Pfam" id="PF13859"/>
    </source>
</evidence>
<feature type="non-terminal residue" evidence="3">
    <location>
        <position position="296"/>
    </location>
</feature>
<evidence type="ECO:0000313" key="4">
    <source>
        <dbReference type="Proteomes" id="UP000283634"/>
    </source>
</evidence>
<accession>A0A3R7KI68</accession>
<dbReference type="Gene3D" id="2.120.10.10">
    <property type="match status" value="1"/>
</dbReference>
<dbReference type="GeneID" id="40334424"/>
<dbReference type="InterPro" id="IPR013320">
    <property type="entry name" value="ConA-like_dom_sf"/>
</dbReference>
<protein>
    <submittedName>
        <fullName evidence="3">Trans-sialidase</fullName>
    </submittedName>
</protein>
<dbReference type="InterPro" id="IPR011040">
    <property type="entry name" value="Sialidase"/>
</dbReference>
<name>A0A3R7KI68_TRYRA</name>
<dbReference type="InterPro" id="IPR008377">
    <property type="entry name" value="Sialidase_trypan"/>
</dbReference>
<dbReference type="Pfam" id="PF22925">
    <property type="entry name" value="TS_C"/>
    <property type="match status" value="1"/>
</dbReference>
<feature type="domain" description="Trans-sialidase C-terminal" evidence="2">
    <location>
        <begin position="191"/>
        <end position="296"/>
    </location>
</feature>